<dbReference type="PANTHER" id="PTHR11076:SF33">
    <property type="entry name" value="DNA POLYMERASE KAPPA"/>
    <property type="match status" value="1"/>
</dbReference>
<dbReference type="GO" id="GO:0003887">
    <property type="term" value="F:DNA-directed DNA polymerase activity"/>
    <property type="evidence" value="ECO:0007669"/>
    <property type="project" value="UniProtKB-UniRule"/>
</dbReference>
<comment type="similarity">
    <text evidence="1 13">Belongs to the DNA polymerase type-Y family.</text>
</comment>
<dbReference type="Gene3D" id="3.40.1170.60">
    <property type="match status" value="1"/>
</dbReference>
<feature type="active site" evidence="13">
    <location>
        <position position="119"/>
    </location>
</feature>
<dbReference type="InterPro" id="IPR043502">
    <property type="entry name" value="DNA/RNA_pol_sf"/>
</dbReference>
<keyword evidence="3 13" id="KW-0808">Transferase</keyword>
<feature type="binding site" evidence="13">
    <location>
        <position position="118"/>
    </location>
    <ligand>
        <name>Mg(2+)</name>
        <dbReference type="ChEBI" id="CHEBI:18420"/>
    </ligand>
</feature>
<dbReference type="Pfam" id="PF11799">
    <property type="entry name" value="IMS_C"/>
    <property type="match status" value="1"/>
</dbReference>
<dbReference type="Gene3D" id="3.30.70.270">
    <property type="match status" value="1"/>
</dbReference>
<dbReference type="HAMAP" id="MF_01113">
    <property type="entry name" value="DNApol_IV"/>
    <property type="match status" value="1"/>
</dbReference>
<dbReference type="InterPro" id="IPR017961">
    <property type="entry name" value="DNA_pol_Y-fam_little_finger"/>
</dbReference>
<evidence type="ECO:0000256" key="5">
    <source>
        <dbReference type="ARBA" id="ARBA00022705"/>
    </source>
</evidence>
<accession>A0A6G7B7X6</accession>
<dbReference type="CDD" id="cd03586">
    <property type="entry name" value="PolY_Pol_IV_kappa"/>
    <property type="match status" value="1"/>
</dbReference>
<dbReference type="Pfam" id="PF11798">
    <property type="entry name" value="IMS_HHH"/>
    <property type="match status" value="1"/>
</dbReference>
<gene>
    <name evidence="13 15" type="primary">dinB</name>
    <name evidence="15" type="ORF">G6Z83_01865</name>
</gene>
<feature type="site" description="Substrate discrimination" evidence="13">
    <location>
        <position position="23"/>
    </location>
</feature>
<dbReference type="EMBL" id="CP049228">
    <property type="protein sequence ID" value="QIH23492.1"/>
    <property type="molecule type" value="Genomic_DNA"/>
</dbReference>
<dbReference type="AlphaFoldDB" id="A0A6G7B7X6"/>
<dbReference type="Gene3D" id="1.10.150.20">
    <property type="entry name" value="5' to 3' exonuclease, C-terminal subdomain"/>
    <property type="match status" value="1"/>
</dbReference>
<keyword evidence="13" id="KW-0963">Cytoplasm</keyword>
<dbReference type="GO" id="GO:0006261">
    <property type="term" value="P:DNA-templated DNA replication"/>
    <property type="evidence" value="ECO:0007669"/>
    <property type="project" value="UniProtKB-UniRule"/>
</dbReference>
<keyword evidence="6 13" id="KW-0479">Metal-binding</keyword>
<evidence type="ECO:0000256" key="6">
    <source>
        <dbReference type="ARBA" id="ARBA00022723"/>
    </source>
</evidence>
<dbReference type="InterPro" id="IPR022880">
    <property type="entry name" value="DNApol_IV"/>
</dbReference>
<comment type="function">
    <text evidence="13">Poorly processive, error-prone DNA polymerase involved in untargeted mutagenesis. Copies undamaged DNA at stalled replication forks, which arise in vivo from mismatched or misaligned primer ends. These misaligned primers can be extended by PolIV. Exhibits no 3'-5' exonuclease (proofreading) activity. May be involved in translesional synthesis, in conjunction with the beta clamp from PolIII.</text>
</comment>
<organism evidence="15 16">
    <name type="scientific">Lactobacillus iners</name>
    <dbReference type="NCBI Taxonomy" id="147802"/>
    <lineage>
        <taxon>Bacteria</taxon>
        <taxon>Bacillati</taxon>
        <taxon>Bacillota</taxon>
        <taxon>Bacilli</taxon>
        <taxon>Lactobacillales</taxon>
        <taxon>Lactobacillaceae</taxon>
        <taxon>Lactobacillus</taxon>
    </lineage>
</organism>
<dbReference type="GO" id="GO:0000287">
    <property type="term" value="F:magnesium ion binding"/>
    <property type="evidence" value="ECO:0007669"/>
    <property type="project" value="UniProtKB-UniRule"/>
</dbReference>
<protein>
    <recommendedName>
        <fullName evidence="13">DNA polymerase IV</fullName>
        <shortName evidence="13">Pol IV</shortName>
        <ecNumber evidence="13">2.7.7.7</ecNumber>
    </recommendedName>
</protein>
<dbReference type="InterPro" id="IPR050116">
    <property type="entry name" value="DNA_polymerase-Y"/>
</dbReference>
<feature type="binding site" evidence="13">
    <location>
        <position position="18"/>
    </location>
    <ligand>
        <name>Mg(2+)</name>
        <dbReference type="ChEBI" id="CHEBI:18420"/>
    </ligand>
</feature>
<evidence type="ECO:0000256" key="2">
    <source>
        <dbReference type="ARBA" id="ARBA00022457"/>
    </source>
</evidence>
<comment type="catalytic activity">
    <reaction evidence="12 13">
        <text>DNA(n) + a 2'-deoxyribonucleoside 5'-triphosphate = DNA(n+1) + diphosphate</text>
        <dbReference type="Rhea" id="RHEA:22508"/>
        <dbReference type="Rhea" id="RHEA-COMP:17339"/>
        <dbReference type="Rhea" id="RHEA-COMP:17340"/>
        <dbReference type="ChEBI" id="CHEBI:33019"/>
        <dbReference type="ChEBI" id="CHEBI:61560"/>
        <dbReference type="ChEBI" id="CHEBI:173112"/>
        <dbReference type="EC" id="2.7.7.7"/>
    </reaction>
</comment>
<evidence type="ECO:0000256" key="9">
    <source>
        <dbReference type="ARBA" id="ARBA00022932"/>
    </source>
</evidence>
<dbReference type="NCBIfam" id="NF002677">
    <property type="entry name" value="PRK02406.1"/>
    <property type="match status" value="1"/>
</dbReference>
<evidence type="ECO:0000259" key="14">
    <source>
        <dbReference type="PROSITE" id="PS50173"/>
    </source>
</evidence>
<reference evidence="15 16" key="1">
    <citation type="submission" date="2020-02" db="EMBL/GenBank/DDBJ databases">
        <title>Complete genome sequences of six Lactobacillus iners strains isolated from the human vagina.</title>
        <authorList>
            <person name="France M.T."/>
            <person name="Rutt L."/>
            <person name="Narina S."/>
            <person name="Arbaugh S."/>
            <person name="Humphrys M.S."/>
            <person name="Ma B."/>
            <person name="Hayward M.R."/>
            <person name="Relman D."/>
            <person name="Kwon D.S."/>
            <person name="Ravel J."/>
        </authorList>
    </citation>
    <scope>NUCLEOTIDE SEQUENCE [LARGE SCALE GENOMIC DNA]</scope>
    <source>
        <strain evidence="15 16">C0210C1</strain>
    </source>
</reference>
<evidence type="ECO:0000313" key="15">
    <source>
        <dbReference type="EMBL" id="QIH23492.1"/>
    </source>
</evidence>
<dbReference type="InterPro" id="IPR024728">
    <property type="entry name" value="PolY_HhH_motif"/>
</dbReference>
<keyword evidence="7 13" id="KW-0227">DNA damage</keyword>
<evidence type="ECO:0000313" key="16">
    <source>
        <dbReference type="Proteomes" id="UP000501676"/>
    </source>
</evidence>
<comment type="cofactor">
    <cofactor evidence="13">
        <name>Mg(2+)</name>
        <dbReference type="ChEBI" id="CHEBI:18420"/>
    </cofactor>
    <text evidence="13">Binds 2 magnesium ions per subunit.</text>
</comment>
<comment type="subcellular location">
    <subcellularLocation>
        <location evidence="13">Cytoplasm</location>
    </subcellularLocation>
</comment>
<dbReference type="FunFam" id="3.30.1490.100:FF:000004">
    <property type="entry name" value="DNA polymerase IV"/>
    <property type="match status" value="1"/>
</dbReference>
<keyword evidence="8 13" id="KW-0460">Magnesium</keyword>
<name>A0A6G7B7X6_9LACO</name>
<dbReference type="Proteomes" id="UP000501676">
    <property type="component" value="Chromosome"/>
</dbReference>
<keyword evidence="4 13" id="KW-0548">Nucleotidyltransferase</keyword>
<evidence type="ECO:0000256" key="4">
    <source>
        <dbReference type="ARBA" id="ARBA00022695"/>
    </source>
</evidence>
<comment type="subunit">
    <text evidence="13">Monomer.</text>
</comment>
<dbReference type="RefSeq" id="WP_006738002.1">
    <property type="nucleotide sequence ID" value="NZ_CP049228.1"/>
</dbReference>
<dbReference type="GO" id="GO:0009432">
    <property type="term" value="P:SOS response"/>
    <property type="evidence" value="ECO:0007669"/>
    <property type="project" value="TreeGrafter"/>
</dbReference>
<keyword evidence="11 13" id="KW-0234">DNA repair</keyword>
<feature type="domain" description="UmuC" evidence="14">
    <location>
        <begin position="14"/>
        <end position="200"/>
    </location>
</feature>
<dbReference type="PANTHER" id="PTHR11076">
    <property type="entry name" value="DNA REPAIR POLYMERASE UMUC / TRANSFERASE FAMILY MEMBER"/>
    <property type="match status" value="1"/>
</dbReference>
<evidence type="ECO:0000256" key="12">
    <source>
        <dbReference type="ARBA" id="ARBA00049244"/>
    </source>
</evidence>
<dbReference type="GO" id="GO:0042276">
    <property type="term" value="P:error-prone translesion synthesis"/>
    <property type="evidence" value="ECO:0007669"/>
    <property type="project" value="TreeGrafter"/>
</dbReference>
<evidence type="ECO:0000256" key="13">
    <source>
        <dbReference type="HAMAP-Rule" id="MF_01113"/>
    </source>
</evidence>
<evidence type="ECO:0000256" key="3">
    <source>
        <dbReference type="ARBA" id="ARBA00022679"/>
    </source>
</evidence>
<dbReference type="PROSITE" id="PS50173">
    <property type="entry name" value="UMUC"/>
    <property type="match status" value="1"/>
</dbReference>
<proteinExistence type="inferred from homology"/>
<dbReference type="Gene3D" id="3.30.1490.100">
    <property type="entry name" value="DNA polymerase, Y-family, little finger domain"/>
    <property type="match status" value="1"/>
</dbReference>
<keyword evidence="10 13" id="KW-0238">DNA-binding</keyword>
<evidence type="ECO:0000256" key="11">
    <source>
        <dbReference type="ARBA" id="ARBA00023204"/>
    </source>
</evidence>
<dbReference type="GO" id="GO:0003684">
    <property type="term" value="F:damaged DNA binding"/>
    <property type="evidence" value="ECO:0007669"/>
    <property type="project" value="InterPro"/>
</dbReference>
<dbReference type="InterPro" id="IPR036775">
    <property type="entry name" value="DNA_pol_Y-fam_lit_finger_sf"/>
</dbReference>
<dbReference type="SUPFAM" id="SSF56672">
    <property type="entry name" value="DNA/RNA polymerases"/>
    <property type="match status" value="1"/>
</dbReference>
<dbReference type="InterPro" id="IPR043128">
    <property type="entry name" value="Rev_trsase/Diguanyl_cyclase"/>
</dbReference>
<dbReference type="EC" id="2.7.7.7" evidence="13"/>
<evidence type="ECO:0000256" key="10">
    <source>
        <dbReference type="ARBA" id="ARBA00023125"/>
    </source>
</evidence>
<evidence type="ECO:0000256" key="1">
    <source>
        <dbReference type="ARBA" id="ARBA00010945"/>
    </source>
</evidence>
<dbReference type="InterPro" id="IPR001126">
    <property type="entry name" value="UmuC"/>
</dbReference>
<dbReference type="SUPFAM" id="SSF100879">
    <property type="entry name" value="Lesion bypass DNA polymerase (Y-family), little finger domain"/>
    <property type="match status" value="1"/>
</dbReference>
<evidence type="ECO:0000256" key="8">
    <source>
        <dbReference type="ARBA" id="ARBA00022842"/>
    </source>
</evidence>
<keyword evidence="5 13" id="KW-0235">DNA replication</keyword>
<dbReference type="GO" id="GO:0005829">
    <property type="term" value="C:cytosol"/>
    <property type="evidence" value="ECO:0007669"/>
    <property type="project" value="TreeGrafter"/>
</dbReference>
<keyword evidence="9 13" id="KW-0239">DNA-directed DNA polymerase</keyword>
<dbReference type="GO" id="GO:0006281">
    <property type="term" value="P:DNA repair"/>
    <property type="evidence" value="ECO:0007669"/>
    <property type="project" value="UniProtKB-UniRule"/>
</dbReference>
<dbReference type="Pfam" id="PF00817">
    <property type="entry name" value="IMS"/>
    <property type="match status" value="1"/>
</dbReference>
<keyword evidence="2 13" id="KW-0515">Mutator protein</keyword>
<evidence type="ECO:0000256" key="7">
    <source>
        <dbReference type="ARBA" id="ARBA00022763"/>
    </source>
</evidence>
<sequence>MDELLPCNNFNRKIIHLDMDAFYASVEIHDDPTIANKAVIIGQDPRQSNGHGVVATANYLARKYGVHSAMTTMQALRLVPAKKLVFIKPNFEKYRRVSDKIHQLMYEITDAIESVALDEAYMDVTTNKMGNFSALELATNLQKNIYRETGLTSSFGVSYNKYLAKMGSEYAKPFGRTVILPDDALEFIASQRIEKFPGIGVKMQEQLHELQIYTGADLQKQNIKFLLDRFNKAGYIIAQQAKGIDLRPVISKRPRKSLGLEHTFDVNIYDYDKLLTWLRNYSCELAQKLRTLNLQTRTVVIKLRTADFITITRRSALAVATNDAMTIYQHAKSSLEDEIDCVSGGVRLLGLSATDFEQKSYETLSLDLF</sequence>